<dbReference type="Gene3D" id="1.10.260.40">
    <property type="entry name" value="lambda repressor-like DNA-binding domains"/>
    <property type="match status" value="1"/>
</dbReference>
<evidence type="ECO:0000313" key="1">
    <source>
        <dbReference type="EMBL" id="NPE14765.1"/>
    </source>
</evidence>
<dbReference type="EMBL" id="JABKKE010000018">
    <property type="protein sequence ID" value="NPE14765.1"/>
    <property type="molecule type" value="Genomic_DNA"/>
</dbReference>
<dbReference type="Proteomes" id="UP001193734">
    <property type="component" value="Unassembled WGS sequence"/>
</dbReference>
<dbReference type="GeneID" id="82158215"/>
<proteinExistence type="predicted"/>
<accession>A0ABX2AYN0</accession>
<keyword evidence="2" id="KW-1185">Reference proteome</keyword>
<comment type="caution">
    <text evidence="1">The sequence shown here is derived from an EMBL/GenBank/DDBJ whole genome shotgun (WGS) entry which is preliminary data.</text>
</comment>
<protein>
    <submittedName>
        <fullName evidence="1">XRE family transcriptional regulator</fullName>
    </submittedName>
</protein>
<gene>
    <name evidence="1" type="ORF">HPS55_10610</name>
</gene>
<organism evidence="1 2">
    <name type="scientific">Xylanibacter rodentium</name>
    <dbReference type="NCBI Taxonomy" id="2736289"/>
    <lineage>
        <taxon>Bacteria</taxon>
        <taxon>Pseudomonadati</taxon>
        <taxon>Bacteroidota</taxon>
        <taxon>Bacteroidia</taxon>
        <taxon>Bacteroidales</taxon>
        <taxon>Prevotellaceae</taxon>
        <taxon>Xylanibacter</taxon>
    </lineage>
</organism>
<dbReference type="InterPro" id="IPR010982">
    <property type="entry name" value="Lambda_DNA-bd_dom_sf"/>
</dbReference>
<reference evidence="1 2" key="1">
    <citation type="submission" date="2020-05" db="EMBL/GenBank/DDBJ databases">
        <title>Distinct polysaccharide utilization as determinants for interspecies competition between intestinal Prevotella spp.</title>
        <authorList>
            <person name="Galvez E.J.C."/>
            <person name="Iljazovic A."/>
            <person name="Strowig T."/>
        </authorList>
    </citation>
    <scope>NUCLEOTIDE SEQUENCE [LARGE SCALE GENOMIC DNA]</scope>
    <source>
        <strain evidence="1 2">PROD</strain>
    </source>
</reference>
<sequence>MIHVGKMIKAELARHPKAHTVTWFAEQLHCKRTNVYDIFNRANVDTGLLTRISRVLEHDFFHDLSENLKEDV</sequence>
<evidence type="ECO:0000313" key="2">
    <source>
        <dbReference type="Proteomes" id="UP001193734"/>
    </source>
</evidence>
<name>A0ABX2AYN0_9BACT</name>
<dbReference type="RefSeq" id="WP_172177265.1">
    <property type="nucleotide sequence ID" value="NZ_CASGIA010000012.1"/>
</dbReference>